<reference evidence="6" key="1">
    <citation type="journal article" date="2013" name="Nature">
        <title>Draft genome of the wheat A-genome progenitor Triticum urartu.</title>
        <authorList>
            <person name="Ling H.Q."/>
            <person name="Zhao S."/>
            <person name="Liu D."/>
            <person name="Wang J."/>
            <person name="Sun H."/>
            <person name="Zhang C."/>
            <person name="Fan H."/>
            <person name="Li D."/>
            <person name="Dong L."/>
            <person name="Tao Y."/>
            <person name="Gao C."/>
            <person name="Wu H."/>
            <person name="Li Y."/>
            <person name="Cui Y."/>
            <person name="Guo X."/>
            <person name="Zheng S."/>
            <person name="Wang B."/>
            <person name="Yu K."/>
            <person name="Liang Q."/>
            <person name="Yang W."/>
            <person name="Lou X."/>
            <person name="Chen J."/>
            <person name="Feng M."/>
            <person name="Jian J."/>
            <person name="Zhang X."/>
            <person name="Luo G."/>
            <person name="Jiang Y."/>
            <person name="Liu J."/>
            <person name="Wang Z."/>
            <person name="Sha Y."/>
            <person name="Zhang B."/>
            <person name="Wu H."/>
            <person name="Tang D."/>
            <person name="Shen Q."/>
            <person name="Xue P."/>
            <person name="Zou S."/>
            <person name="Wang X."/>
            <person name="Liu X."/>
            <person name="Wang F."/>
            <person name="Yang Y."/>
            <person name="An X."/>
            <person name="Dong Z."/>
            <person name="Zhang K."/>
            <person name="Zhang X."/>
            <person name="Luo M.C."/>
            <person name="Dvorak J."/>
            <person name="Tong Y."/>
            <person name="Wang J."/>
            <person name="Yang H."/>
            <person name="Li Z."/>
            <person name="Wang D."/>
            <person name="Zhang A."/>
            <person name="Wang J."/>
        </authorList>
    </citation>
    <scope>NUCLEOTIDE SEQUENCE</scope>
    <source>
        <strain evidence="6">cv. G1812</strain>
    </source>
</reference>
<gene>
    <name evidence="5" type="primary">LOC125521472</name>
</gene>
<dbReference type="InterPro" id="IPR001030">
    <property type="entry name" value="Acoase/IPM_deHydtase_lsu_aba"/>
</dbReference>
<keyword evidence="6" id="KW-1185">Reference proteome</keyword>
<keyword evidence="2" id="KW-0408">Iron</keyword>
<name>A0A8R7V2K5_TRIUA</name>
<accession>A0A8R7V2K5</accession>
<sequence length="365" mass="41006">MATSSSNSNPFSFALRGLRDREGGDCGSYYSIPDLGDQRIDKLPYTIRVLLESAVRNCDEFQITKEDVEKIMGWEKTSLEQVEIPFKPSRVILQDFTGVPVLVDFASMRDAMLELGGNPDKINPMVPADLVIDHSVTANVVRSQNAIQANMELEFERNKERFAFLKWGSSAFHNMLIIPPGSGIVHQPMSMVLPGVVGFKLHGTLRDGVTATDLVLTVTQMLRKHGVVGKFVEFYGRGMEELALADRTTIANMAPEYGATVGFFLVDHITLEYLKMTGREDETVSTIEAYLRANKMFVDYNEPKIEPTYSSYIELDLGDVEPCISGPKRPHDRVTLKDMKTDWHACLENKIGFKVIRYVECVCFI</sequence>
<dbReference type="SUPFAM" id="SSF53732">
    <property type="entry name" value="Aconitase iron-sulfur domain"/>
    <property type="match status" value="1"/>
</dbReference>
<dbReference type="PANTHER" id="PTHR11670">
    <property type="entry name" value="ACONITASE/IRON-RESPONSIVE ELEMENT FAMILY MEMBER"/>
    <property type="match status" value="1"/>
</dbReference>
<feature type="domain" description="Aconitase/3-isopropylmalate dehydratase large subunit alpha/beta/alpha" evidence="4">
    <location>
        <begin position="187"/>
        <end position="346"/>
    </location>
</feature>
<dbReference type="GO" id="GO:0046872">
    <property type="term" value="F:metal ion binding"/>
    <property type="evidence" value="ECO:0007669"/>
    <property type="project" value="UniProtKB-KW"/>
</dbReference>
<evidence type="ECO:0000259" key="4">
    <source>
        <dbReference type="Pfam" id="PF00330"/>
    </source>
</evidence>
<dbReference type="GO" id="GO:0051536">
    <property type="term" value="F:iron-sulfur cluster binding"/>
    <property type="evidence" value="ECO:0007669"/>
    <property type="project" value="UniProtKB-KW"/>
</dbReference>
<dbReference type="Pfam" id="PF00330">
    <property type="entry name" value="Aconitase"/>
    <property type="match status" value="1"/>
</dbReference>
<evidence type="ECO:0000313" key="6">
    <source>
        <dbReference type="Proteomes" id="UP000015106"/>
    </source>
</evidence>
<dbReference type="InterPro" id="IPR015931">
    <property type="entry name" value="Acnase/IPM_dHydase_lsu_aba_1/3"/>
</dbReference>
<dbReference type="Proteomes" id="UP000015106">
    <property type="component" value="Chromosome 7"/>
</dbReference>
<evidence type="ECO:0000256" key="3">
    <source>
        <dbReference type="ARBA" id="ARBA00023014"/>
    </source>
</evidence>
<dbReference type="EnsemblPlants" id="TuG1812G0700002360.01.T01">
    <property type="protein sequence ID" value="TuG1812G0700002360.01.T01"/>
    <property type="gene ID" value="TuG1812G0700002360.01"/>
</dbReference>
<evidence type="ECO:0000313" key="5">
    <source>
        <dbReference type="EnsemblPlants" id="TuG1812G0700002360.01.T01"/>
    </source>
</evidence>
<dbReference type="Gramene" id="TuG1812G0700002360.01.T01">
    <property type="protein sequence ID" value="TuG1812G0700002360.01.T01"/>
    <property type="gene ID" value="TuG1812G0700002360.01"/>
</dbReference>
<organism evidence="5 6">
    <name type="scientific">Triticum urartu</name>
    <name type="common">Red wild einkorn</name>
    <name type="synonym">Crithodium urartu</name>
    <dbReference type="NCBI Taxonomy" id="4572"/>
    <lineage>
        <taxon>Eukaryota</taxon>
        <taxon>Viridiplantae</taxon>
        <taxon>Streptophyta</taxon>
        <taxon>Embryophyta</taxon>
        <taxon>Tracheophyta</taxon>
        <taxon>Spermatophyta</taxon>
        <taxon>Magnoliopsida</taxon>
        <taxon>Liliopsida</taxon>
        <taxon>Poales</taxon>
        <taxon>Poaceae</taxon>
        <taxon>BOP clade</taxon>
        <taxon>Pooideae</taxon>
        <taxon>Triticodae</taxon>
        <taxon>Triticeae</taxon>
        <taxon>Triticinae</taxon>
        <taxon>Triticum</taxon>
    </lineage>
</organism>
<dbReference type="Gene3D" id="3.30.499.10">
    <property type="entry name" value="Aconitase, domain 3"/>
    <property type="match status" value="3"/>
</dbReference>
<proteinExistence type="predicted"/>
<dbReference type="AlphaFoldDB" id="A0A8R7V2K5"/>
<keyword evidence="3" id="KW-0411">Iron-sulfur</keyword>
<protein>
    <recommendedName>
        <fullName evidence="4">Aconitase/3-isopropylmalate dehydratase large subunit alpha/beta/alpha domain-containing protein</fullName>
    </recommendedName>
</protein>
<reference evidence="5" key="3">
    <citation type="submission" date="2022-06" db="UniProtKB">
        <authorList>
            <consortium name="EnsemblPlants"/>
        </authorList>
    </citation>
    <scope>IDENTIFICATION</scope>
</reference>
<keyword evidence="1" id="KW-0479">Metal-binding</keyword>
<evidence type="ECO:0000256" key="2">
    <source>
        <dbReference type="ARBA" id="ARBA00023004"/>
    </source>
</evidence>
<evidence type="ECO:0000256" key="1">
    <source>
        <dbReference type="ARBA" id="ARBA00022723"/>
    </source>
</evidence>
<dbReference type="InterPro" id="IPR006249">
    <property type="entry name" value="Aconitase/IRP2"/>
</dbReference>
<dbReference type="InterPro" id="IPR036008">
    <property type="entry name" value="Aconitase_4Fe-4S_dom"/>
</dbReference>
<reference evidence="5" key="2">
    <citation type="submission" date="2018-03" db="EMBL/GenBank/DDBJ databases">
        <title>The Triticum urartu genome reveals the dynamic nature of wheat genome evolution.</title>
        <authorList>
            <person name="Ling H."/>
            <person name="Ma B."/>
            <person name="Shi X."/>
            <person name="Liu H."/>
            <person name="Dong L."/>
            <person name="Sun H."/>
            <person name="Cao Y."/>
            <person name="Gao Q."/>
            <person name="Zheng S."/>
            <person name="Li Y."/>
            <person name="Yu Y."/>
            <person name="Du H."/>
            <person name="Qi M."/>
            <person name="Li Y."/>
            <person name="Yu H."/>
            <person name="Cui Y."/>
            <person name="Wang N."/>
            <person name="Chen C."/>
            <person name="Wu H."/>
            <person name="Zhao Y."/>
            <person name="Zhang J."/>
            <person name="Li Y."/>
            <person name="Zhou W."/>
            <person name="Zhang B."/>
            <person name="Hu W."/>
            <person name="Eijk M."/>
            <person name="Tang J."/>
            <person name="Witsenboer H."/>
            <person name="Zhao S."/>
            <person name="Li Z."/>
            <person name="Zhang A."/>
            <person name="Wang D."/>
            <person name="Liang C."/>
        </authorList>
    </citation>
    <scope>NUCLEOTIDE SEQUENCE [LARGE SCALE GENOMIC DNA]</scope>
    <source>
        <strain evidence="5">cv. G1812</strain>
    </source>
</reference>